<proteinExistence type="predicted"/>
<dbReference type="OrthoDB" id="10050400at2759"/>
<sequence length="492" mass="56314">MILSRIIGRTILRAPRVIMPTVRPYSAPGSPLDPSKEPTLNYFQNRAPPPQMDPQLAHYYKKPAREHKNRFVLVGLLVGSVYLAYELFWPKHTFPSPVAKTLRLALWAESDKENHNYAKAAGLYIQALEEMEEFEMDKCSDEYTGVELKLMEMYQKTSDTARCVAVLNQIADRYFDRIYGFVKDSADEDEELIRHYMEKDLRVVFLLGETCRPDVALEILLKHLILAEMLVTRFPPLFEVMRPQMDKEMHWITEPFHVYDKSDSIKAYNDKPSILIQNSGISYSGKMDSAKSVLFTEPWMPFRDTFFMCRLQYERLCILTNDYDKYFTSAVKTIEWMALSRTMDTQILIAQLNLAAGLFTWSLLLKQKAEVIATKSSELSETVESLSQKQQEVSESLIHDILKYGGLDEIIQAEAKLQLGNIALARGQLGSAEKLLKEAKSQAVRLKMESTLHHIGLAFEALRASKEDEAGSSEKIKTIEPSEPITSKDIQE</sequence>
<protein>
    <recommendedName>
        <fullName evidence="6">Mitochondrial inner membrane i-AAA protease supercomplex subunit MGR3</fullName>
    </recommendedName>
</protein>
<dbReference type="GeneID" id="34522349"/>
<reference evidence="4" key="1">
    <citation type="submission" date="2013-12" db="EMBL/GenBank/DDBJ databases">
        <authorList>
            <person name="Genoscope - CEA"/>
        </authorList>
    </citation>
    <scope>NUCLEOTIDE SEQUENCE</scope>
    <source>
        <strain evidence="4">CBS 1993</strain>
    </source>
</reference>
<organism evidence="4 5">
    <name type="scientific">Kuraishia capsulata CBS 1993</name>
    <dbReference type="NCBI Taxonomy" id="1382522"/>
    <lineage>
        <taxon>Eukaryota</taxon>
        <taxon>Fungi</taxon>
        <taxon>Dikarya</taxon>
        <taxon>Ascomycota</taxon>
        <taxon>Saccharomycotina</taxon>
        <taxon>Pichiomycetes</taxon>
        <taxon>Pichiales</taxon>
        <taxon>Pichiaceae</taxon>
        <taxon>Kuraishia</taxon>
    </lineage>
</organism>
<evidence type="ECO:0000256" key="1">
    <source>
        <dbReference type="SAM" id="Coils"/>
    </source>
</evidence>
<feature type="transmembrane region" description="Helical" evidence="3">
    <location>
        <begin position="71"/>
        <end position="89"/>
    </location>
</feature>
<dbReference type="InterPro" id="IPR040201">
    <property type="entry name" value="Mrg3-like"/>
</dbReference>
<keyword evidence="1" id="KW-0175">Coiled coil</keyword>
<feature type="region of interest" description="Disordered" evidence="2">
    <location>
        <begin position="466"/>
        <end position="492"/>
    </location>
</feature>
<dbReference type="RefSeq" id="XP_022460961.1">
    <property type="nucleotide sequence ID" value="XM_022606094.1"/>
</dbReference>
<evidence type="ECO:0008006" key="6">
    <source>
        <dbReference type="Google" id="ProtNLM"/>
    </source>
</evidence>
<dbReference type="STRING" id="1382522.W6MU85"/>
<keyword evidence="5" id="KW-1185">Reference proteome</keyword>
<keyword evidence="3" id="KW-0472">Membrane</keyword>
<reference evidence="4" key="2">
    <citation type="submission" date="2014-02" db="EMBL/GenBank/DDBJ databases">
        <title>Complete DNA sequence of /Kuraishia capsulata/ illustrates novel genomic features among budding yeasts (/Saccharomycotina/).</title>
        <authorList>
            <person name="Morales L."/>
            <person name="Noel B."/>
            <person name="Porcel B."/>
            <person name="Marcet-Houben M."/>
            <person name="Hullo M-F."/>
            <person name="Sacerdot C."/>
            <person name="Tekaia F."/>
            <person name="Leh-Louis V."/>
            <person name="Despons L."/>
            <person name="Khanna V."/>
            <person name="Aury J-M."/>
            <person name="Barbe V."/>
            <person name="Couloux A."/>
            <person name="Labadie K."/>
            <person name="Pelletier E."/>
            <person name="Souciet J-L."/>
            <person name="Boekhout T."/>
            <person name="Gabaldon T."/>
            <person name="Wincker P."/>
            <person name="Dujon B."/>
        </authorList>
    </citation>
    <scope>NUCLEOTIDE SEQUENCE</scope>
    <source>
        <strain evidence="4">CBS 1993</strain>
    </source>
</reference>
<keyword evidence="3" id="KW-0812">Transmembrane</keyword>
<gene>
    <name evidence="4" type="ORF">KUCA_T00004958001</name>
</gene>
<dbReference type="GO" id="GO:0051787">
    <property type="term" value="F:misfolded protein binding"/>
    <property type="evidence" value="ECO:0007669"/>
    <property type="project" value="TreeGrafter"/>
</dbReference>
<name>W6MU85_9ASCO</name>
<feature type="coiled-coil region" evidence="1">
    <location>
        <begin position="422"/>
        <end position="449"/>
    </location>
</feature>
<evidence type="ECO:0000313" key="4">
    <source>
        <dbReference type="EMBL" id="CDK28972.1"/>
    </source>
</evidence>
<evidence type="ECO:0000256" key="2">
    <source>
        <dbReference type="SAM" id="MobiDB-lite"/>
    </source>
</evidence>
<dbReference type="PANTHER" id="PTHR28142:SF1">
    <property type="entry name" value="MITOCHONDRIAL INNER MEMBRANE I-AAA PROTEASE SUPERCOMPLEX SUBUNIT MGR3-RELATED"/>
    <property type="match status" value="1"/>
</dbReference>
<dbReference type="GO" id="GO:0006515">
    <property type="term" value="P:protein quality control for misfolded or incompletely synthesized proteins"/>
    <property type="evidence" value="ECO:0007669"/>
    <property type="project" value="TreeGrafter"/>
</dbReference>
<dbReference type="AlphaFoldDB" id="W6MU85"/>
<dbReference type="PANTHER" id="PTHR28142">
    <property type="entry name" value="MITOCHONDRIAL INNER MEMBRANE I-AAA PROTEASE SUPERCOMPLEX SUBUNIT MGR3-RELATED"/>
    <property type="match status" value="1"/>
</dbReference>
<dbReference type="EMBL" id="HG793130">
    <property type="protein sequence ID" value="CDK28972.1"/>
    <property type="molecule type" value="Genomic_DNA"/>
</dbReference>
<dbReference type="GO" id="GO:0031942">
    <property type="term" value="C:i-AAA complex"/>
    <property type="evidence" value="ECO:0007669"/>
    <property type="project" value="TreeGrafter"/>
</dbReference>
<evidence type="ECO:0000313" key="5">
    <source>
        <dbReference type="Proteomes" id="UP000019384"/>
    </source>
</evidence>
<dbReference type="Proteomes" id="UP000019384">
    <property type="component" value="Unassembled WGS sequence"/>
</dbReference>
<dbReference type="HOGENOM" id="CLU_554397_0_0_1"/>
<keyword evidence="3" id="KW-1133">Transmembrane helix</keyword>
<accession>W6MU85</accession>
<evidence type="ECO:0000256" key="3">
    <source>
        <dbReference type="SAM" id="Phobius"/>
    </source>
</evidence>
<feature type="compositionally biased region" description="Basic and acidic residues" evidence="2">
    <location>
        <begin position="466"/>
        <end position="480"/>
    </location>
</feature>